<dbReference type="KEGG" id="chih:GWR21_28520"/>
<dbReference type="Pfam" id="PF14905">
    <property type="entry name" value="OMP_b-brl_3"/>
    <property type="match status" value="1"/>
</dbReference>
<evidence type="ECO:0000259" key="6">
    <source>
        <dbReference type="Pfam" id="PF14905"/>
    </source>
</evidence>
<feature type="domain" description="Outer membrane protein beta-barrel" evidence="6">
    <location>
        <begin position="298"/>
        <end position="700"/>
    </location>
</feature>
<evidence type="ECO:0000256" key="3">
    <source>
        <dbReference type="ARBA" id="ARBA00023237"/>
    </source>
</evidence>
<dbReference type="AlphaFoldDB" id="A0A6B9ZND2"/>
<dbReference type="SUPFAM" id="SSF56935">
    <property type="entry name" value="Porins"/>
    <property type="match status" value="1"/>
</dbReference>
<dbReference type="Gene3D" id="2.40.170.20">
    <property type="entry name" value="TonB-dependent receptor, beta-barrel domain"/>
    <property type="match status" value="1"/>
</dbReference>
<feature type="domain" description="TonB-dependent receptor plug" evidence="5">
    <location>
        <begin position="64"/>
        <end position="139"/>
    </location>
</feature>
<comment type="subcellular location">
    <subcellularLocation>
        <location evidence="1">Cell outer membrane</location>
    </subcellularLocation>
</comment>
<evidence type="ECO:0000259" key="5">
    <source>
        <dbReference type="Pfam" id="PF07715"/>
    </source>
</evidence>
<dbReference type="Proteomes" id="UP000476411">
    <property type="component" value="Chromosome"/>
</dbReference>
<sequence length="725" mass="81871">MKTILYILALSFLPSLTHAQQQPVADTMKVQQLKDIVISGRTPQVERKPDRVVFNVQNSILASGSNVWETLRRAPGVQTNDNGQVTANNKSVTVYMDGKPVQMTGENLAAYLSGLPADNISKIEVMSVPSAKYDAQGGGIVNIITKKSRQQGFNGSAGAAYTQATLPSYMVNGTFNYRQQKLNIYGNYGYTDKQIRRRLDGYAIYETPGAYADWRNSRTLDPVTKSHSYQLGADYNIDTKQVFGFRMTGFNSEKTNTANIATSVYNDHRTVADSLLRTGNYSNGTTSNYSFNVNYKLNLDSAGTSMNIDLDYVPYKNTSDQYVNTISYIPDGSFNRNFDIFTPSSQRIDIWSGKIDLTYKLAGRWDMESGVKYNSISSDNSFLYYDVASKPVYDAGRSNEFRYTENTSAAYTSASRTIGKWSLQGGLRAEYTRITGNSITLNTINKKNYLRLFPTVLVSYKPSDDHVFSLNLDSRIERPGYMQLNPARFYTSPYSFQQGNPALQPAIFTNGELNYTFKENHTLTAGFHRMKGLMSNVTVQDNATRTFYDTQQNLDLIDDYSLQFQTNVSPAKWWEMTVTLWGAFRRQHSMFTDGYFATHNFVTELSTSQSFTLSKKLGIKAELNANYRSPLYQGVLYVYKTSDVSIGFSKSVLKKQGTIKLAFADIFYDNPYRLDIAYAQQRNGTHIKSDTRNVALSFSYKFGKNISPTRKRQTASEEERQRANK</sequence>
<accession>A0A6B9ZND2</accession>
<feature type="chain" id="PRO_5025674928" evidence="4">
    <location>
        <begin position="20"/>
        <end position="725"/>
    </location>
</feature>
<organism evidence="7 8">
    <name type="scientific">Chitinophaga agri</name>
    <dbReference type="NCBI Taxonomy" id="2703787"/>
    <lineage>
        <taxon>Bacteria</taxon>
        <taxon>Pseudomonadati</taxon>
        <taxon>Bacteroidota</taxon>
        <taxon>Chitinophagia</taxon>
        <taxon>Chitinophagales</taxon>
        <taxon>Chitinophagaceae</taxon>
        <taxon>Chitinophaga</taxon>
    </lineage>
</organism>
<dbReference type="EMBL" id="CP048113">
    <property type="protein sequence ID" value="QHS63389.1"/>
    <property type="molecule type" value="Genomic_DNA"/>
</dbReference>
<dbReference type="Gene3D" id="2.170.130.10">
    <property type="entry name" value="TonB-dependent receptor, plug domain"/>
    <property type="match status" value="1"/>
</dbReference>
<keyword evidence="3" id="KW-0998">Cell outer membrane</keyword>
<dbReference type="Pfam" id="PF07715">
    <property type="entry name" value="Plug"/>
    <property type="match status" value="1"/>
</dbReference>
<keyword evidence="8" id="KW-1185">Reference proteome</keyword>
<proteinExistence type="predicted"/>
<keyword evidence="2" id="KW-0472">Membrane</keyword>
<dbReference type="PANTHER" id="PTHR40980">
    <property type="entry name" value="PLUG DOMAIN-CONTAINING PROTEIN"/>
    <property type="match status" value="1"/>
</dbReference>
<evidence type="ECO:0000256" key="1">
    <source>
        <dbReference type="ARBA" id="ARBA00004442"/>
    </source>
</evidence>
<evidence type="ECO:0000256" key="2">
    <source>
        <dbReference type="ARBA" id="ARBA00023136"/>
    </source>
</evidence>
<dbReference type="RefSeq" id="WP_162335105.1">
    <property type="nucleotide sequence ID" value="NZ_CP048113.1"/>
</dbReference>
<reference evidence="7 8" key="1">
    <citation type="submission" date="2020-01" db="EMBL/GenBank/DDBJ databases">
        <title>Complete genome sequence of Chitinophaga sp. H33E-04 isolated from quinoa roots.</title>
        <authorList>
            <person name="Weon H.-Y."/>
            <person name="Lee S.A."/>
        </authorList>
    </citation>
    <scope>NUCLEOTIDE SEQUENCE [LARGE SCALE GENOMIC DNA]</scope>
    <source>
        <strain evidence="7 8">H33E-04</strain>
    </source>
</reference>
<dbReference type="InterPro" id="IPR012910">
    <property type="entry name" value="Plug_dom"/>
</dbReference>
<protein>
    <submittedName>
        <fullName evidence="7">TonB-dependent receptor</fullName>
    </submittedName>
</protein>
<keyword evidence="7" id="KW-0675">Receptor</keyword>
<dbReference type="InterPro" id="IPR037066">
    <property type="entry name" value="Plug_dom_sf"/>
</dbReference>
<dbReference type="GO" id="GO:0009279">
    <property type="term" value="C:cell outer membrane"/>
    <property type="evidence" value="ECO:0007669"/>
    <property type="project" value="UniProtKB-SubCell"/>
</dbReference>
<evidence type="ECO:0000256" key="4">
    <source>
        <dbReference type="SAM" id="SignalP"/>
    </source>
</evidence>
<gene>
    <name evidence="7" type="ORF">GWR21_28520</name>
</gene>
<dbReference type="InterPro" id="IPR036942">
    <property type="entry name" value="Beta-barrel_TonB_sf"/>
</dbReference>
<name>A0A6B9ZND2_9BACT</name>
<dbReference type="InterPro" id="IPR041700">
    <property type="entry name" value="OMP_b-brl_3"/>
</dbReference>
<feature type="signal peptide" evidence="4">
    <location>
        <begin position="1"/>
        <end position="19"/>
    </location>
</feature>
<evidence type="ECO:0000313" key="7">
    <source>
        <dbReference type="EMBL" id="QHS63389.1"/>
    </source>
</evidence>
<keyword evidence="4" id="KW-0732">Signal</keyword>
<evidence type="ECO:0000313" key="8">
    <source>
        <dbReference type="Proteomes" id="UP000476411"/>
    </source>
</evidence>
<dbReference type="PANTHER" id="PTHR40980:SF4">
    <property type="entry name" value="TONB-DEPENDENT RECEPTOR-LIKE BETA-BARREL DOMAIN-CONTAINING PROTEIN"/>
    <property type="match status" value="1"/>
</dbReference>